<dbReference type="Proteomes" id="UP000316714">
    <property type="component" value="Unassembled WGS sequence"/>
</dbReference>
<sequence precursor="true">MPSNRPTRRPRPLWRLLTLVALACGAATSGPARAQPAGDAVVWGQDVFVIPYKWSGGSDRSAVREVILYFSDNQGRDWKEVTRARPDVQSFMYRAPGDGEYWFAIRTADAAGARWPSGPMRPELRVVVDTQLPTLRITLATLTPDGRLSVAAEASDPQLDASTAVVAYQDPTTGGWQTIQPTATPGVAGAATIQATAVLPAGSRGVMVRVSVQDRAGNPASAGVMAAAPYEASRGVPALSASATLGMGGSYAQPAPSSNHFAAIAQPSTGLPADPFTSSTAFVPQAPPTETPSLAAPNSAAASGWQPAAPQPAQVWRPDNTPIPSVAASQPGAPPTTAAPGPFRYASSAPPQDLPVQGGAAAPQRLLVNSERFELQYDLHSVGRWGVSRVEVWGTEDRGANWRRFAIDTDQRSPVDVQVQADGVYGFSILVQSVGGLDRDPPHSGDQPDIYVEVDRARPTVSIGDAVQPDGYFADHLNVTWQAGDANLVDRPISLLYAAQPSGPWMPIASNLPNNGRYSWRLQRHLPSRLYVRLEARDQAGNVGVDQTQQPVEIRLPESSGAIRHARPLQ</sequence>
<keyword evidence="2" id="KW-0732">Signal</keyword>
<evidence type="ECO:0000313" key="3">
    <source>
        <dbReference type="EMBL" id="TWT31291.1"/>
    </source>
</evidence>
<organism evidence="3 4">
    <name type="scientific">Posidoniimonas corsicana</name>
    <dbReference type="NCBI Taxonomy" id="1938618"/>
    <lineage>
        <taxon>Bacteria</taxon>
        <taxon>Pseudomonadati</taxon>
        <taxon>Planctomycetota</taxon>
        <taxon>Planctomycetia</taxon>
        <taxon>Pirellulales</taxon>
        <taxon>Lacipirellulaceae</taxon>
        <taxon>Posidoniimonas</taxon>
    </lineage>
</organism>
<proteinExistence type="predicted"/>
<feature type="signal peptide" evidence="2">
    <location>
        <begin position="1"/>
        <end position="34"/>
    </location>
</feature>
<dbReference type="OrthoDB" id="257265at2"/>
<accession>A0A5C5UYI2</accession>
<evidence type="ECO:0008006" key="5">
    <source>
        <dbReference type="Google" id="ProtNLM"/>
    </source>
</evidence>
<feature type="compositionally biased region" description="Low complexity" evidence="1">
    <location>
        <begin position="327"/>
        <end position="342"/>
    </location>
</feature>
<reference evidence="3 4" key="1">
    <citation type="submission" date="2019-02" db="EMBL/GenBank/DDBJ databases">
        <title>Deep-cultivation of Planctomycetes and their phenomic and genomic characterization uncovers novel biology.</title>
        <authorList>
            <person name="Wiegand S."/>
            <person name="Jogler M."/>
            <person name="Boedeker C."/>
            <person name="Pinto D."/>
            <person name="Vollmers J."/>
            <person name="Rivas-Marin E."/>
            <person name="Kohn T."/>
            <person name="Peeters S.H."/>
            <person name="Heuer A."/>
            <person name="Rast P."/>
            <person name="Oberbeckmann S."/>
            <person name="Bunk B."/>
            <person name="Jeske O."/>
            <person name="Meyerdierks A."/>
            <person name="Storesund J.E."/>
            <person name="Kallscheuer N."/>
            <person name="Luecker S."/>
            <person name="Lage O.M."/>
            <person name="Pohl T."/>
            <person name="Merkel B.J."/>
            <person name="Hornburger P."/>
            <person name="Mueller R.-W."/>
            <person name="Bruemmer F."/>
            <person name="Labrenz M."/>
            <person name="Spormann A.M."/>
            <person name="Op Den Camp H."/>
            <person name="Overmann J."/>
            <person name="Amann R."/>
            <person name="Jetten M.S.M."/>
            <person name="Mascher T."/>
            <person name="Medema M.H."/>
            <person name="Devos D.P."/>
            <person name="Kaster A.-K."/>
            <person name="Ovreas L."/>
            <person name="Rohde M."/>
            <person name="Galperin M.Y."/>
            <person name="Jogler C."/>
        </authorList>
    </citation>
    <scope>NUCLEOTIDE SEQUENCE [LARGE SCALE GENOMIC DNA]</scope>
    <source>
        <strain evidence="3 4">KOR34</strain>
    </source>
</reference>
<comment type="caution">
    <text evidence="3">The sequence shown here is derived from an EMBL/GenBank/DDBJ whole genome shotgun (WGS) entry which is preliminary data.</text>
</comment>
<name>A0A5C5UYI2_9BACT</name>
<feature type="chain" id="PRO_5022938389" description="Ser-Thr-rich glycosyl-phosphatidyl-inositol-anchored membrane family protein" evidence="2">
    <location>
        <begin position="35"/>
        <end position="570"/>
    </location>
</feature>
<dbReference type="RefSeq" id="WP_146568468.1">
    <property type="nucleotide sequence ID" value="NZ_SIHJ01000004.1"/>
</dbReference>
<protein>
    <recommendedName>
        <fullName evidence="5">Ser-Thr-rich glycosyl-phosphatidyl-inositol-anchored membrane family protein</fullName>
    </recommendedName>
</protein>
<gene>
    <name evidence="3" type="ORF">KOR34_46670</name>
</gene>
<evidence type="ECO:0000313" key="4">
    <source>
        <dbReference type="Proteomes" id="UP000316714"/>
    </source>
</evidence>
<evidence type="ECO:0000256" key="1">
    <source>
        <dbReference type="SAM" id="MobiDB-lite"/>
    </source>
</evidence>
<dbReference type="EMBL" id="SIHJ01000004">
    <property type="protein sequence ID" value="TWT31291.1"/>
    <property type="molecule type" value="Genomic_DNA"/>
</dbReference>
<keyword evidence="4" id="KW-1185">Reference proteome</keyword>
<feature type="region of interest" description="Disordered" evidence="1">
    <location>
        <begin position="265"/>
        <end position="358"/>
    </location>
</feature>
<feature type="compositionally biased region" description="Low complexity" evidence="1">
    <location>
        <begin position="292"/>
        <end position="303"/>
    </location>
</feature>
<dbReference type="AlphaFoldDB" id="A0A5C5UYI2"/>
<evidence type="ECO:0000256" key="2">
    <source>
        <dbReference type="SAM" id="SignalP"/>
    </source>
</evidence>